<keyword evidence="4" id="KW-1185">Reference proteome</keyword>
<dbReference type="SUPFAM" id="SSF159664">
    <property type="entry name" value="CobE/GbiG C-terminal domain-like"/>
    <property type="match status" value="1"/>
</dbReference>
<dbReference type="InterPro" id="IPR052553">
    <property type="entry name" value="CbiG_hydrolase"/>
</dbReference>
<evidence type="ECO:0000313" key="3">
    <source>
        <dbReference type="EMBL" id="MBD1399851.1"/>
    </source>
</evidence>
<evidence type="ECO:0000259" key="2">
    <source>
        <dbReference type="Pfam" id="PF11760"/>
    </source>
</evidence>
<dbReference type="Gene3D" id="3.40.50.11220">
    <property type="match status" value="1"/>
</dbReference>
<feature type="domain" description="Cobalamin synthesis G N-terminal" evidence="2">
    <location>
        <begin position="61"/>
        <end position="133"/>
    </location>
</feature>
<organism evidence="3 4">
    <name type="scientific">Pelovirga terrestris</name>
    <dbReference type="NCBI Taxonomy" id="2771352"/>
    <lineage>
        <taxon>Bacteria</taxon>
        <taxon>Pseudomonadati</taxon>
        <taxon>Thermodesulfobacteriota</taxon>
        <taxon>Desulfuromonadia</taxon>
        <taxon>Geobacterales</taxon>
        <taxon>Geobacteraceae</taxon>
        <taxon>Pelovirga</taxon>
    </lineage>
</organism>
<dbReference type="Pfam" id="PF11760">
    <property type="entry name" value="CbiG_N"/>
    <property type="match status" value="1"/>
</dbReference>
<dbReference type="Proteomes" id="UP000632828">
    <property type="component" value="Unassembled WGS sequence"/>
</dbReference>
<evidence type="ECO:0000313" key="4">
    <source>
        <dbReference type="Proteomes" id="UP000632828"/>
    </source>
</evidence>
<dbReference type="InterPro" id="IPR038029">
    <property type="entry name" value="GbiG_N_sf"/>
</dbReference>
<accession>A0A8J6QNU2</accession>
<gene>
    <name evidence="3" type="ORF">ICT70_04125</name>
</gene>
<dbReference type="GO" id="GO:0009236">
    <property type="term" value="P:cobalamin biosynthetic process"/>
    <property type="evidence" value="ECO:0007669"/>
    <property type="project" value="InterPro"/>
</dbReference>
<dbReference type="InterPro" id="IPR021744">
    <property type="entry name" value="CbiG_N"/>
</dbReference>
<dbReference type="EMBL" id="JACWUN010000003">
    <property type="protein sequence ID" value="MBD1399851.1"/>
    <property type="molecule type" value="Genomic_DNA"/>
</dbReference>
<name>A0A8J6QNU2_9BACT</name>
<dbReference type="PANTHER" id="PTHR37477">
    <property type="entry name" value="COBALT-PRECORRIN-5A HYDROLASE"/>
    <property type="match status" value="1"/>
</dbReference>
<evidence type="ECO:0000259" key="1">
    <source>
        <dbReference type="Pfam" id="PF01890"/>
    </source>
</evidence>
<dbReference type="Gene3D" id="3.30.420.180">
    <property type="entry name" value="CobE/GbiG C-terminal domain"/>
    <property type="match status" value="1"/>
</dbReference>
<dbReference type="AlphaFoldDB" id="A0A8J6QNU2"/>
<sequence length="263" mass="27581">MAPAPEVAVIAVTGAGARLAAEISAGLGGRLHLPRRMATAYDAGPYDSLADQFALLMGGSKRGIVAVMAQGIVTRMIAPHLQSKYQDPAVVTCDEVGRFAISTLSGHEGGANHLAHAVASITGATPVITTATEANRCHVLGIGCRRGTHKAAILHAIRCGCEQAGITTDQLRLVTSAWLKQDEAGLLDAIVDLGLYLRFLPRSAYENSLYHFTVHDGPMRHLGIPGVAEPSALLAAVNPRLLLPRTVIDSVTIAIAREGLIHA</sequence>
<dbReference type="InterPro" id="IPR002750">
    <property type="entry name" value="CobE/GbiG_C"/>
</dbReference>
<dbReference type="PANTHER" id="PTHR37477:SF1">
    <property type="entry name" value="COBALT-PRECORRIN-5A HYDROLASE"/>
    <property type="match status" value="1"/>
</dbReference>
<feature type="domain" description="CobE/GbiG C-terminal" evidence="1">
    <location>
        <begin position="139"/>
        <end position="256"/>
    </location>
</feature>
<proteinExistence type="predicted"/>
<comment type="caution">
    <text evidence="3">The sequence shown here is derived from an EMBL/GenBank/DDBJ whole genome shotgun (WGS) entry which is preliminary data.</text>
</comment>
<dbReference type="RefSeq" id="WP_191154116.1">
    <property type="nucleotide sequence ID" value="NZ_JACWUN010000003.1"/>
</dbReference>
<reference evidence="3" key="1">
    <citation type="submission" date="2020-09" db="EMBL/GenBank/DDBJ databases">
        <title>Pelobacter alkaliphilus sp. nov., a novel anaerobic arsenate-reducing bacterium from terrestrial mud volcano.</title>
        <authorList>
            <person name="Khomyakova M.A."/>
            <person name="Merkel A.Y."/>
            <person name="Slobodkin A.I."/>
        </authorList>
    </citation>
    <scope>NUCLEOTIDE SEQUENCE</scope>
    <source>
        <strain evidence="3">M08fum</strain>
    </source>
</reference>
<protein>
    <submittedName>
        <fullName evidence="3">Cobalamin biosynthesis protein</fullName>
    </submittedName>
</protein>
<dbReference type="Pfam" id="PF01890">
    <property type="entry name" value="CbiG_C"/>
    <property type="match status" value="1"/>
</dbReference>
<dbReference type="InterPro" id="IPR036518">
    <property type="entry name" value="CobE/GbiG_C_sf"/>
</dbReference>
<dbReference type="SUPFAM" id="SSF159672">
    <property type="entry name" value="CbiG N-terminal domain-like"/>
    <property type="match status" value="1"/>
</dbReference>